<sequence>MKSAKLYEHLRKENILSLPSKTTLRKYLKSYKTGFGFCPKIFNVVSEKTATMEEYACHGGIIVDEMKLSEHLSVTTAGHIDGFVDLGKVTSPKDKHTPCDHGMILIFVPFAGKWTQILAAFATRGNVNGGTLTKIILEAIILAEKAGLKVDFITSDGASWNIRMWTLMGIKASLDEIKCSAPHPVDEHRQLYFMSDFPYLLKCLRNWLLSLDFQTPKGQVTMRAVRKALELDGSNVTLQAMHGITSSHTNPNNFEKMRVSLAFQLFSEKAPASTPVNVQPSRLRSVPRKTVEMALALGVFFAVTLLVGVLVAQAWMPHPPHTDPFCHSDECLSHARLMESKLDLAVDPCEDFNAYACASWEPPSECYSYATNVANLAVDN</sequence>
<keyword evidence="2" id="KW-1185">Reference proteome</keyword>
<dbReference type="Proteomes" id="UP000821865">
    <property type="component" value="Chromosome 1"/>
</dbReference>
<proteinExistence type="predicted"/>
<protein>
    <submittedName>
        <fullName evidence="1">Uncharacterized protein</fullName>
    </submittedName>
</protein>
<evidence type="ECO:0000313" key="2">
    <source>
        <dbReference type="Proteomes" id="UP000821865"/>
    </source>
</evidence>
<organism evidence="1 2">
    <name type="scientific">Dermacentor silvarum</name>
    <name type="common">Tick</name>
    <dbReference type="NCBI Taxonomy" id="543639"/>
    <lineage>
        <taxon>Eukaryota</taxon>
        <taxon>Metazoa</taxon>
        <taxon>Ecdysozoa</taxon>
        <taxon>Arthropoda</taxon>
        <taxon>Chelicerata</taxon>
        <taxon>Arachnida</taxon>
        <taxon>Acari</taxon>
        <taxon>Parasitiformes</taxon>
        <taxon>Ixodida</taxon>
        <taxon>Ixodoidea</taxon>
        <taxon>Ixodidae</taxon>
        <taxon>Rhipicephalinae</taxon>
        <taxon>Dermacentor</taxon>
    </lineage>
</organism>
<comment type="caution">
    <text evidence="1">The sequence shown here is derived from an EMBL/GenBank/DDBJ whole genome shotgun (WGS) entry which is preliminary data.</text>
</comment>
<evidence type="ECO:0000313" key="1">
    <source>
        <dbReference type="EMBL" id="KAH7980258.1"/>
    </source>
</evidence>
<gene>
    <name evidence="1" type="ORF">HPB49_014205</name>
</gene>
<name>A0ACB8E0U4_DERSI</name>
<reference evidence="1" key="1">
    <citation type="submission" date="2020-05" db="EMBL/GenBank/DDBJ databases">
        <title>Large-scale comparative analyses of tick genomes elucidate their genetic diversity and vector capacities.</title>
        <authorList>
            <person name="Jia N."/>
            <person name="Wang J."/>
            <person name="Shi W."/>
            <person name="Du L."/>
            <person name="Sun Y."/>
            <person name="Zhan W."/>
            <person name="Jiang J."/>
            <person name="Wang Q."/>
            <person name="Zhang B."/>
            <person name="Ji P."/>
            <person name="Sakyi L.B."/>
            <person name="Cui X."/>
            <person name="Yuan T."/>
            <person name="Jiang B."/>
            <person name="Yang W."/>
            <person name="Lam T.T.-Y."/>
            <person name="Chang Q."/>
            <person name="Ding S."/>
            <person name="Wang X."/>
            <person name="Zhu J."/>
            <person name="Ruan X."/>
            <person name="Zhao L."/>
            <person name="Wei J."/>
            <person name="Que T."/>
            <person name="Du C."/>
            <person name="Cheng J."/>
            <person name="Dai P."/>
            <person name="Han X."/>
            <person name="Huang E."/>
            <person name="Gao Y."/>
            <person name="Liu J."/>
            <person name="Shao H."/>
            <person name="Ye R."/>
            <person name="Li L."/>
            <person name="Wei W."/>
            <person name="Wang X."/>
            <person name="Wang C."/>
            <person name="Yang T."/>
            <person name="Huo Q."/>
            <person name="Li W."/>
            <person name="Guo W."/>
            <person name="Chen H."/>
            <person name="Zhou L."/>
            <person name="Ni X."/>
            <person name="Tian J."/>
            <person name="Zhou Y."/>
            <person name="Sheng Y."/>
            <person name="Liu T."/>
            <person name="Pan Y."/>
            <person name="Xia L."/>
            <person name="Li J."/>
            <person name="Zhao F."/>
            <person name="Cao W."/>
        </authorList>
    </citation>
    <scope>NUCLEOTIDE SEQUENCE</scope>
    <source>
        <strain evidence="1">Dsil-2018</strain>
    </source>
</reference>
<dbReference type="EMBL" id="CM023470">
    <property type="protein sequence ID" value="KAH7980258.1"/>
    <property type="molecule type" value="Genomic_DNA"/>
</dbReference>
<accession>A0ACB8E0U4</accession>